<dbReference type="PROSITE" id="PS51352">
    <property type="entry name" value="THIOREDOXIN_2"/>
    <property type="match status" value="1"/>
</dbReference>
<dbReference type="CDD" id="cd02968">
    <property type="entry name" value="SCO"/>
    <property type="match status" value="1"/>
</dbReference>
<feature type="domain" description="Thioredoxin" evidence="5">
    <location>
        <begin position="121"/>
        <end position="285"/>
    </location>
</feature>
<keyword evidence="3" id="KW-0479">Metal-binding</keyword>
<keyword evidence="7" id="KW-1185">Reference proteome</keyword>
<organism evidence="6 7">
    <name type="scientific">Maudiozyma humilis</name>
    <name type="common">Sour dough yeast</name>
    <name type="synonym">Kazachstania humilis</name>
    <dbReference type="NCBI Taxonomy" id="51915"/>
    <lineage>
        <taxon>Eukaryota</taxon>
        <taxon>Fungi</taxon>
        <taxon>Dikarya</taxon>
        <taxon>Ascomycota</taxon>
        <taxon>Saccharomycotina</taxon>
        <taxon>Saccharomycetes</taxon>
        <taxon>Saccharomycetales</taxon>
        <taxon>Saccharomycetaceae</taxon>
        <taxon>Maudiozyma</taxon>
    </lineage>
</organism>
<dbReference type="GO" id="GO:0033617">
    <property type="term" value="P:mitochondrial respiratory chain complex IV assembly"/>
    <property type="evidence" value="ECO:0007669"/>
    <property type="project" value="TreeGrafter"/>
</dbReference>
<dbReference type="GO" id="GO:0004601">
    <property type="term" value="F:peroxidase activity"/>
    <property type="evidence" value="ECO:0007669"/>
    <property type="project" value="UniProtKB-KW"/>
</dbReference>
<evidence type="ECO:0000256" key="4">
    <source>
        <dbReference type="PIRSR" id="PIRSR603782-2"/>
    </source>
</evidence>
<protein>
    <submittedName>
        <fullName evidence="6">Thioredoxin peroxidase</fullName>
    </submittedName>
</protein>
<comment type="caution">
    <text evidence="6">The sequence shown here is derived from an EMBL/GenBank/DDBJ whole genome shotgun (WGS) entry which is preliminary data.</text>
</comment>
<accession>A0AAV5S0R1</accession>
<name>A0AAV5S0R1_MAUHU</name>
<dbReference type="GO" id="GO:0005739">
    <property type="term" value="C:mitochondrion"/>
    <property type="evidence" value="ECO:0007669"/>
    <property type="project" value="GOC"/>
</dbReference>
<comment type="similarity">
    <text evidence="1">Belongs to the SCO1/2 family.</text>
</comment>
<keyword evidence="4" id="KW-1015">Disulfide bond</keyword>
<feature type="disulfide bond" description="Redox-active" evidence="4">
    <location>
        <begin position="159"/>
        <end position="163"/>
    </location>
</feature>
<reference evidence="6 7" key="1">
    <citation type="journal article" date="2023" name="Elife">
        <title>Identification of key yeast species and microbe-microbe interactions impacting larval growth of Drosophila in the wild.</title>
        <authorList>
            <person name="Mure A."/>
            <person name="Sugiura Y."/>
            <person name="Maeda R."/>
            <person name="Honda K."/>
            <person name="Sakurai N."/>
            <person name="Takahashi Y."/>
            <person name="Watada M."/>
            <person name="Katoh T."/>
            <person name="Gotoh A."/>
            <person name="Gotoh Y."/>
            <person name="Taniguchi I."/>
            <person name="Nakamura K."/>
            <person name="Hayashi T."/>
            <person name="Katayama T."/>
            <person name="Uemura T."/>
            <person name="Hattori Y."/>
        </authorList>
    </citation>
    <scope>NUCLEOTIDE SEQUENCE [LARGE SCALE GENOMIC DNA]</scope>
    <source>
        <strain evidence="6 7">KH-74</strain>
    </source>
</reference>
<proteinExistence type="inferred from homology"/>
<feature type="binding site" evidence="3">
    <location>
        <position position="250"/>
    </location>
    <ligand>
        <name>Cu cation</name>
        <dbReference type="ChEBI" id="CHEBI:23378"/>
    </ligand>
</feature>
<dbReference type="PANTHER" id="PTHR12151:SF5">
    <property type="entry name" value="AT19154P"/>
    <property type="match status" value="1"/>
</dbReference>
<dbReference type="Gene3D" id="3.40.30.10">
    <property type="entry name" value="Glutaredoxin"/>
    <property type="match status" value="1"/>
</dbReference>
<keyword evidence="6" id="KW-0575">Peroxidase</keyword>
<dbReference type="Pfam" id="PF02630">
    <property type="entry name" value="SCO1-SenC"/>
    <property type="match status" value="1"/>
</dbReference>
<evidence type="ECO:0000256" key="2">
    <source>
        <dbReference type="ARBA" id="ARBA00023008"/>
    </source>
</evidence>
<sequence length="306" mass="34905">MYALRAPLTRSIGAQALRLEQRALFSVTKCASNSKKPTIEDDILKDLGNISLSDIKINTDISKGTQSRNGNNSKKNNETRDNIFHFSSWKGAATLMGLAGATYYLARREKSRLEIEKIAESNRPVVGGEFSLVDQHGKPYTDKDLLGHFSIMYFGFAHCPDICPAELDKLDIWLNKLEQIRKEKIQPIFVTCDPMRDTPEALADYLKDFRPGIVGLTGSYDDIKEMCRKYKVFFSTPRDADPHSDYIVDHSTFFYLLDPEGKFIDALGDLYDEKEGVARIEAQMAAYKPQAERERRMNSWYSFLLR</sequence>
<dbReference type="GO" id="GO:0005507">
    <property type="term" value="F:copper ion binding"/>
    <property type="evidence" value="ECO:0007669"/>
    <property type="project" value="UniProtKB-ARBA"/>
</dbReference>
<dbReference type="SUPFAM" id="SSF52833">
    <property type="entry name" value="Thioredoxin-like"/>
    <property type="match status" value="1"/>
</dbReference>
<evidence type="ECO:0000259" key="5">
    <source>
        <dbReference type="PROSITE" id="PS51352"/>
    </source>
</evidence>
<evidence type="ECO:0000313" key="6">
    <source>
        <dbReference type="EMBL" id="GMM57245.1"/>
    </source>
</evidence>
<dbReference type="GO" id="GO:0045454">
    <property type="term" value="P:cell redox homeostasis"/>
    <property type="evidence" value="ECO:0007669"/>
    <property type="project" value="UniProtKB-ARBA"/>
</dbReference>
<dbReference type="InterPro" id="IPR013766">
    <property type="entry name" value="Thioredoxin_domain"/>
</dbReference>
<keyword evidence="6" id="KW-0560">Oxidoreductase</keyword>
<dbReference type="InterPro" id="IPR036249">
    <property type="entry name" value="Thioredoxin-like_sf"/>
</dbReference>
<evidence type="ECO:0000256" key="3">
    <source>
        <dbReference type="PIRSR" id="PIRSR603782-1"/>
    </source>
</evidence>
<dbReference type="PANTHER" id="PTHR12151">
    <property type="entry name" value="ELECTRON TRANSPORT PROTIN SCO1/SENC FAMILY MEMBER"/>
    <property type="match status" value="1"/>
</dbReference>
<feature type="binding site" evidence="3">
    <location>
        <position position="159"/>
    </location>
    <ligand>
        <name>Cu cation</name>
        <dbReference type="ChEBI" id="CHEBI:23378"/>
    </ligand>
</feature>
<dbReference type="AlphaFoldDB" id="A0AAV5S0R1"/>
<feature type="binding site" evidence="3">
    <location>
        <position position="163"/>
    </location>
    <ligand>
        <name>Cu cation</name>
        <dbReference type="ChEBI" id="CHEBI:23378"/>
    </ligand>
</feature>
<dbReference type="FunFam" id="3.40.30.10:FF:000013">
    <property type="entry name" value="Blast:Protein SCO1 homolog, mitochondrial"/>
    <property type="match status" value="1"/>
</dbReference>
<gene>
    <name evidence="6" type="ORF">DAKH74_038610</name>
</gene>
<keyword evidence="2 3" id="KW-0186">Copper</keyword>
<dbReference type="InterPro" id="IPR003782">
    <property type="entry name" value="SCO1/SenC"/>
</dbReference>
<dbReference type="Proteomes" id="UP001377567">
    <property type="component" value="Unassembled WGS sequence"/>
</dbReference>
<dbReference type="EMBL" id="BTGD01000011">
    <property type="protein sequence ID" value="GMM57245.1"/>
    <property type="molecule type" value="Genomic_DNA"/>
</dbReference>
<evidence type="ECO:0000256" key="1">
    <source>
        <dbReference type="ARBA" id="ARBA00010996"/>
    </source>
</evidence>
<evidence type="ECO:0000313" key="7">
    <source>
        <dbReference type="Proteomes" id="UP001377567"/>
    </source>
</evidence>
<dbReference type="GO" id="GO:0034599">
    <property type="term" value="P:cellular response to oxidative stress"/>
    <property type="evidence" value="ECO:0007669"/>
    <property type="project" value="UniProtKB-ARBA"/>
</dbReference>